<gene>
    <name evidence="2" type="ORF">EHW67_07900</name>
</gene>
<sequence length="245" mass="27678">MENPLNITSMYSNKQIARIGGFLYLLLILFGVFAEKYVRNSLIVVDNAALTTRNITDNVMLFKMGFVADLLMLVTYFLLPLVLYQLFKKTSRALSWLMVFCVIVAVAIMCSNMLNHYAPLLLLHQNGFENAFNVDQIHSSVLFYMQMHTIGYHIAQLFFGLWLLPLGYLLIRSGQFPIIIGILLMIGCTGYLVGFIIYFLFHGQSSTLTQFVTAPADIGEFSLCLYLLVQGVKGNHSTISQRSTE</sequence>
<dbReference type="EMBL" id="RQPJ01000003">
    <property type="protein sequence ID" value="RTE53848.1"/>
    <property type="molecule type" value="Genomic_DNA"/>
</dbReference>
<organism evidence="2 3">
    <name type="scientific">Arenibacter aquaticus</name>
    <dbReference type="NCBI Taxonomy" id="2489054"/>
    <lineage>
        <taxon>Bacteria</taxon>
        <taxon>Pseudomonadati</taxon>
        <taxon>Bacteroidota</taxon>
        <taxon>Flavobacteriia</taxon>
        <taxon>Flavobacteriales</taxon>
        <taxon>Flavobacteriaceae</taxon>
        <taxon>Arenibacter</taxon>
    </lineage>
</organism>
<keyword evidence="1" id="KW-0812">Transmembrane</keyword>
<comment type="caution">
    <text evidence="2">The sequence shown here is derived from an EMBL/GenBank/DDBJ whole genome shotgun (WGS) entry which is preliminary data.</text>
</comment>
<accession>A0A3S0AZ99</accession>
<dbReference type="OrthoDB" id="1160166at2"/>
<evidence type="ECO:0000313" key="2">
    <source>
        <dbReference type="EMBL" id="RTE53848.1"/>
    </source>
</evidence>
<dbReference type="Proteomes" id="UP000267585">
    <property type="component" value="Unassembled WGS sequence"/>
</dbReference>
<keyword evidence="3" id="KW-1185">Reference proteome</keyword>
<dbReference type="AlphaFoldDB" id="A0A3S0AZ99"/>
<reference evidence="2 3" key="1">
    <citation type="submission" date="2018-11" db="EMBL/GenBank/DDBJ databases">
        <title>Arenibacter aquaticus sp.nov., a marine bacterium isolated from surface seawater in the South China Sea.</title>
        <authorList>
            <person name="Guo J."/>
            <person name="Sun J."/>
        </authorList>
    </citation>
    <scope>NUCLEOTIDE SEQUENCE [LARGE SCALE GENOMIC DNA]</scope>
    <source>
        <strain evidence="2 3">GUO666</strain>
    </source>
</reference>
<protein>
    <submittedName>
        <fullName evidence="2">DUF4386 domain-containing protein</fullName>
    </submittedName>
</protein>
<evidence type="ECO:0000256" key="1">
    <source>
        <dbReference type="SAM" id="Phobius"/>
    </source>
</evidence>
<feature type="transmembrane region" description="Helical" evidence="1">
    <location>
        <begin position="150"/>
        <end position="171"/>
    </location>
</feature>
<keyword evidence="1" id="KW-1133">Transmembrane helix</keyword>
<evidence type="ECO:0000313" key="3">
    <source>
        <dbReference type="Proteomes" id="UP000267585"/>
    </source>
</evidence>
<name>A0A3S0AZ99_9FLAO</name>
<keyword evidence="1" id="KW-0472">Membrane</keyword>
<feature type="transmembrane region" description="Helical" evidence="1">
    <location>
        <begin position="94"/>
        <end position="114"/>
    </location>
</feature>
<dbReference type="RefSeq" id="WP_126161836.1">
    <property type="nucleotide sequence ID" value="NZ_RQPJ01000003.1"/>
</dbReference>
<dbReference type="InterPro" id="IPR025495">
    <property type="entry name" value="DUF4386"/>
</dbReference>
<dbReference type="Pfam" id="PF14329">
    <property type="entry name" value="DUF4386"/>
    <property type="match status" value="1"/>
</dbReference>
<feature type="transmembrane region" description="Helical" evidence="1">
    <location>
        <begin position="178"/>
        <end position="201"/>
    </location>
</feature>
<proteinExistence type="predicted"/>
<feature type="transmembrane region" description="Helical" evidence="1">
    <location>
        <begin position="66"/>
        <end position="87"/>
    </location>
</feature>